<dbReference type="RefSeq" id="WP_304122466.1">
    <property type="nucleotide sequence ID" value="NZ_DYZA01000144.1"/>
</dbReference>
<dbReference type="InterPro" id="IPR036102">
    <property type="entry name" value="OsmC/Ohrsf"/>
</dbReference>
<gene>
    <name evidence="1" type="ORF">K8W16_07165</name>
</gene>
<sequence length="143" mass="15342">MQLTVAYHRNGDVHTIETGGAALGNIVIDNTNVPADQRGGTAKQLLGSAALYCYAAALNAAMEARGLKYNSLDLTALMDVDANEKGQSRVLKITITANVGIDEEDLDLFDRVARVMKNGCLVTGSLHDGIEMEYKLNPVCEDD</sequence>
<dbReference type="Proteomes" id="UP000698963">
    <property type="component" value="Unassembled WGS sequence"/>
</dbReference>
<reference evidence="1" key="2">
    <citation type="submission" date="2021-09" db="EMBL/GenBank/DDBJ databases">
        <authorList>
            <person name="Gilroy R."/>
        </authorList>
    </citation>
    <scope>NUCLEOTIDE SEQUENCE</scope>
    <source>
        <strain evidence="1">ChiGjej2B2-19336</strain>
    </source>
</reference>
<dbReference type="InterPro" id="IPR015946">
    <property type="entry name" value="KH_dom-like_a/b"/>
</dbReference>
<dbReference type="Pfam" id="PF02566">
    <property type="entry name" value="OsmC"/>
    <property type="match status" value="1"/>
</dbReference>
<dbReference type="SUPFAM" id="SSF82784">
    <property type="entry name" value="OsmC-like"/>
    <property type="match status" value="1"/>
</dbReference>
<dbReference type="InterPro" id="IPR003718">
    <property type="entry name" value="OsmC/Ohr_fam"/>
</dbReference>
<protein>
    <submittedName>
        <fullName evidence="1">OsmC family protein</fullName>
    </submittedName>
</protein>
<name>A0A921AX59_9BACT</name>
<reference evidence="1" key="1">
    <citation type="journal article" date="2021" name="PeerJ">
        <title>Extensive microbial diversity within the chicken gut microbiome revealed by metagenomics and culture.</title>
        <authorList>
            <person name="Gilroy R."/>
            <person name="Ravi A."/>
            <person name="Getino M."/>
            <person name="Pursley I."/>
            <person name="Horton D.L."/>
            <person name="Alikhan N.F."/>
            <person name="Baker D."/>
            <person name="Gharbi K."/>
            <person name="Hall N."/>
            <person name="Watson M."/>
            <person name="Adriaenssens E.M."/>
            <person name="Foster-Nyarko E."/>
            <person name="Jarju S."/>
            <person name="Secka A."/>
            <person name="Antonio M."/>
            <person name="Oren A."/>
            <person name="Chaudhuri R.R."/>
            <person name="La Ragione R."/>
            <person name="Hildebrand F."/>
            <person name="Pallen M.J."/>
        </authorList>
    </citation>
    <scope>NUCLEOTIDE SEQUENCE</scope>
    <source>
        <strain evidence="1">ChiGjej2B2-19336</strain>
    </source>
</reference>
<dbReference type="EMBL" id="DYZA01000144">
    <property type="protein sequence ID" value="HJD97408.1"/>
    <property type="molecule type" value="Genomic_DNA"/>
</dbReference>
<evidence type="ECO:0000313" key="1">
    <source>
        <dbReference type="EMBL" id="HJD97408.1"/>
    </source>
</evidence>
<comment type="caution">
    <text evidence="1">The sequence shown here is derived from an EMBL/GenBank/DDBJ whole genome shotgun (WGS) entry which is preliminary data.</text>
</comment>
<dbReference type="AlphaFoldDB" id="A0A921AX59"/>
<evidence type="ECO:0000313" key="2">
    <source>
        <dbReference type="Proteomes" id="UP000698963"/>
    </source>
</evidence>
<dbReference type="Gene3D" id="3.30.300.20">
    <property type="match status" value="1"/>
</dbReference>
<accession>A0A921AX59</accession>
<organism evidence="1 2">
    <name type="scientific">Mailhella massiliensis</name>
    <dbReference type="NCBI Taxonomy" id="1903261"/>
    <lineage>
        <taxon>Bacteria</taxon>
        <taxon>Pseudomonadati</taxon>
        <taxon>Thermodesulfobacteriota</taxon>
        <taxon>Desulfovibrionia</taxon>
        <taxon>Desulfovibrionales</taxon>
        <taxon>Desulfovibrionaceae</taxon>
        <taxon>Mailhella</taxon>
    </lineage>
</organism>
<proteinExistence type="predicted"/>